<dbReference type="EMBL" id="NVNL01000063">
    <property type="protein sequence ID" value="PEA86612.1"/>
    <property type="molecule type" value="Genomic_DNA"/>
</dbReference>
<reference evidence="2 3" key="1">
    <citation type="submission" date="2017-09" db="EMBL/GenBank/DDBJ databases">
        <title>Large-scale bioinformatics analysis of Bacillus genomes uncovers conserved roles of natural products in bacterial physiology.</title>
        <authorList>
            <consortium name="Agbiome Team Llc"/>
            <person name="Bleich R.M."/>
            <person name="Grubbs K.J."/>
            <person name="Santa Maria K.C."/>
            <person name="Allen S.E."/>
            <person name="Farag S."/>
            <person name="Shank E.A."/>
            <person name="Bowers A."/>
        </authorList>
    </citation>
    <scope>NUCLEOTIDE SEQUENCE [LARGE SCALE GENOMIC DNA]</scope>
    <source>
        <strain evidence="2 3">AFS089089</strain>
    </source>
</reference>
<evidence type="ECO:0000313" key="3">
    <source>
        <dbReference type="Proteomes" id="UP000220702"/>
    </source>
</evidence>
<name>A0A9X6Y7W8_BACTU</name>
<evidence type="ECO:0000313" key="2">
    <source>
        <dbReference type="EMBL" id="PEA86612.1"/>
    </source>
</evidence>
<dbReference type="Proteomes" id="UP000220702">
    <property type="component" value="Unassembled WGS sequence"/>
</dbReference>
<sequence length="220" mass="23733">MKTIKKIVPAVVALGLALNSTSAFAADNKNISNHNKSSITVENKQNQYDGETLYRGLVFGQGEVAKTLPEVWTDERIKEASKKENKEVSDAVIKAMKENDPKYFDELQKAVYSGDPIKIKSSLEKGGKLLTSSVKIVEDKKELGTGEGRCAAVTWAAYAAVAVTTVGGVTHAVLVTAGGGVVAYLYVVTEKEFWGSSRADSQSNLKQEVLIDQIATNFSK</sequence>
<proteinExistence type="predicted"/>
<keyword evidence="1" id="KW-0732">Signal</keyword>
<comment type="caution">
    <text evidence="2">The sequence shown here is derived from an EMBL/GenBank/DDBJ whole genome shotgun (WGS) entry which is preliminary data.</text>
</comment>
<dbReference type="RefSeq" id="WP_000848946.1">
    <property type="nucleotide sequence ID" value="NZ_CP040783.1"/>
</dbReference>
<dbReference type="InterPro" id="IPR023888">
    <property type="entry name" value="SdpC-like"/>
</dbReference>
<accession>A0A9X6Y7W8</accession>
<gene>
    <name evidence="2" type="ORF">CON71_28990</name>
</gene>
<evidence type="ECO:0000256" key="1">
    <source>
        <dbReference type="SAM" id="SignalP"/>
    </source>
</evidence>
<dbReference type="AlphaFoldDB" id="A0A9X6Y7W8"/>
<feature type="chain" id="PRO_5040781638" description="Sporulation delaying protein family toxin" evidence="1">
    <location>
        <begin position="26"/>
        <end position="220"/>
    </location>
</feature>
<dbReference type="NCBIfam" id="TIGR04032">
    <property type="entry name" value="toxin_SdpC"/>
    <property type="match status" value="1"/>
</dbReference>
<feature type="signal peptide" evidence="1">
    <location>
        <begin position="1"/>
        <end position="25"/>
    </location>
</feature>
<organism evidence="2 3">
    <name type="scientific">Bacillus thuringiensis</name>
    <dbReference type="NCBI Taxonomy" id="1428"/>
    <lineage>
        <taxon>Bacteria</taxon>
        <taxon>Bacillati</taxon>
        <taxon>Bacillota</taxon>
        <taxon>Bacilli</taxon>
        <taxon>Bacillales</taxon>
        <taxon>Bacillaceae</taxon>
        <taxon>Bacillus</taxon>
        <taxon>Bacillus cereus group</taxon>
    </lineage>
</organism>
<dbReference type="Pfam" id="PF26137">
    <property type="entry name" value="Toxin_SdpC"/>
    <property type="match status" value="1"/>
</dbReference>
<protein>
    <recommendedName>
        <fullName evidence="4">Sporulation delaying protein family toxin</fullName>
    </recommendedName>
</protein>
<evidence type="ECO:0008006" key="4">
    <source>
        <dbReference type="Google" id="ProtNLM"/>
    </source>
</evidence>